<name>A0A432MD62_9BACT</name>
<keyword evidence="3" id="KW-1185">Reference proteome</keyword>
<proteinExistence type="predicted"/>
<dbReference type="EMBL" id="RYZH01000087">
    <property type="protein sequence ID" value="RUL81694.1"/>
    <property type="molecule type" value="Genomic_DNA"/>
</dbReference>
<reference evidence="2 3" key="2">
    <citation type="submission" date="2019-01" db="EMBL/GenBank/DDBJ databases">
        <title>Tautonia sociabilis, a novel thermotolerant planctomycete of Isosphaeraceae family, isolated from a 4000 m deep subterranean habitat.</title>
        <authorList>
            <person name="Kovaleva O.L."/>
            <person name="Elcheninov A.G."/>
            <person name="Van Heerden E."/>
            <person name="Toshchakov S.V."/>
            <person name="Novikov A."/>
            <person name="Bonch-Osmolovskaya E.A."/>
            <person name="Kublanov I.V."/>
        </authorList>
    </citation>
    <scope>NUCLEOTIDE SEQUENCE [LARGE SCALE GENOMIC DNA]</scope>
    <source>
        <strain evidence="2 3">GM2012</strain>
    </source>
</reference>
<gene>
    <name evidence="2" type="ORF">TsocGM_24760</name>
</gene>
<comment type="caution">
    <text evidence="2">The sequence shown here is derived from an EMBL/GenBank/DDBJ whole genome shotgun (WGS) entry which is preliminary data.</text>
</comment>
<dbReference type="RefSeq" id="WP_126728143.1">
    <property type="nucleotide sequence ID" value="NZ_RYZH01000087.1"/>
</dbReference>
<evidence type="ECO:0000313" key="2">
    <source>
        <dbReference type="EMBL" id="RUL81694.1"/>
    </source>
</evidence>
<reference evidence="2 3" key="1">
    <citation type="submission" date="2018-12" db="EMBL/GenBank/DDBJ databases">
        <authorList>
            <person name="Toschakov S.V."/>
        </authorList>
    </citation>
    <scope>NUCLEOTIDE SEQUENCE [LARGE SCALE GENOMIC DNA]</scope>
    <source>
        <strain evidence="2 3">GM2012</strain>
    </source>
</reference>
<accession>A0A432MD62</accession>
<protein>
    <submittedName>
        <fullName evidence="2">Uncharacterized protein</fullName>
    </submittedName>
</protein>
<dbReference type="Proteomes" id="UP000280296">
    <property type="component" value="Unassembled WGS sequence"/>
</dbReference>
<evidence type="ECO:0000313" key="3">
    <source>
        <dbReference type="Proteomes" id="UP000280296"/>
    </source>
</evidence>
<feature type="region of interest" description="Disordered" evidence="1">
    <location>
        <begin position="1"/>
        <end position="27"/>
    </location>
</feature>
<sequence>MDSVLDDRPSEDETPGNSDSAERSDHSWRLTVVADEADNQALRLGTAGQVLHSSLLPTEVEWHREATPTTGESVDVADGGRRALPAPWQEARKLLECLLGHSPVLSLWEDYEIRK</sequence>
<organism evidence="2 3">
    <name type="scientific">Tautonia sociabilis</name>
    <dbReference type="NCBI Taxonomy" id="2080755"/>
    <lineage>
        <taxon>Bacteria</taxon>
        <taxon>Pseudomonadati</taxon>
        <taxon>Planctomycetota</taxon>
        <taxon>Planctomycetia</taxon>
        <taxon>Isosphaerales</taxon>
        <taxon>Isosphaeraceae</taxon>
        <taxon>Tautonia</taxon>
    </lineage>
</organism>
<evidence type="ECO:0000256" key="1">
    <source>
        <dbReference type="SAM" id="MobiDB-lite"/>
    </source>
</evidence>
<dbReference type="AlphaFoldDB" id="A0A432MD62"/>